<evidence type="ECO:0000256" key="2">
    <source>
        <dbReference type="ARBA" id="ARBA00007599"/>
    </source>
</evidence>
<accession>A0A644ZK84</accession>
<dbReference type="InterPro" id="IPR003442">
    <property type="entry name" value="T6A_TsaE"/>
</dbReference>
<keyword evidence="8" id="KW-0067">ATP-binding</keyword>
<evidence type="ECO:0000256" key="10">
    <source>
        <dbReference type="ARBA" id="ARBA00032441"/>
    </source>
</evidence>
<evidence type="ECO:0000256" key="6">
    <source>
        <dbReference type="ARBA" id="ARBA00022723"/>
    </source>
</evidence>
<protein>
    <recommendedName>
        <fullName evidence="3">tRNA threonylcarbamoyladenosine biosynthesis protein TsaE</fullName>
    </recommendedName>
    <alternativeName>
        <fullName evidence="10">t(6)A37 threonylcarbamoyladenosine biosynthesis protein TsaE</fullName>
    </alternativeName>
</protein>
<keyword evidence="7" id="KW-0547">Nucleotide-binding</keyword>
<dbReference type="AlphaFoldDB" id="A0A644ZK84"/>
<dbReference type="Gene3D" id="3.40.50.300">
    <property type="entry name" value="P-loop containing nucleotide triphosphate hydrolases"/>
    <property type="match status" value="1"/>
</dbReference>
<evidence type="ECO:0000256" key="1">
    <source>
        <dbReference type="ARBA" id="ARBA00004496"/>
    </source>
</evidence>
<reference evidence="11" key="1">
    <citation type="submission" date="2019-08" db="EMBL/GenBank/DDBJ databases">
        <authorList>
            <person name="Kucharzyk K."/>
            <person name="Murdoch R.W."/>
            <person name="Higgins S."/>
            <person name="Loffler F."/>
        </authorList>
    </citation>
    <scope>NUCLEOTIDE SEQUENCE</scope>
</reference>
<evidence type="ECO:0000256" key="8">
    <source>
        <dbReference type="ARBA" id="ARBA00022840"/>
    </source>
</evidence>
<keyword evidence="4" id="KW-0963">Cytoplasm</keyword>
<evidence type="ECO:0000256" key="5">
    <source>
        <dbReference type="ARBA" id="ARBA00022694"/>
    </source>
</evidence>
<comment type="caution">
    <text evidence="11">The sequence shown here is derived from an EMBL/GenBank/DDBJ whole genome shotgun (WGS) entry which is preliminary data.</text>
</comment>
<dbReference type="GO" id="GO:0005737">
    <property type="term" value="C:cytoplasm"/>
    <property type="evidence" value="ECO:0007669"/>
    <property type="project" value="UniProtKB-SubCell"/>
</dbReference>
<dbReference type="EMBL" id="VSSQ01008940">
    <property type="protein sequence ID" value="MPM40271.1"/>
    <property type="molecule type" value="Genomic_DNA"/>
</dbReference>
<dbReference type="GO" id="GO:0005524">
    <property type="term" value="F:ATP binding"/>
    <property type="evidence" value="ECO:0007669"/>
    <property type="project" value="UniProtKB-KW"/>
</dbReference>
<dbReference type="PANTHER" id="PTHR33540">
    <property type="entry name" value="TRNA THREONYLCARBAMOYLADENOSINE BIOSYNTHESIS PROTEIN TSAE"/>
    <property type="match status" value="1"/>
</dbReference>
<dbReference type="PANTHER" id="PTHR33540:SF2">
    <property type="entry name" value="TRNA THREONYLCARBAMOYLADENOSINE BIOSYNTHESIS PROTEIN TSAE"/>
    <property type="match status" value="1"/>
</dbReference>
<dbReference type="InterPro" id="IPR027417">
    <property type="entry name" value="P-loop_NTPase"/>
</dbReference>
<dbReference type="GO" id="GO:0046872">
    <property type="term" value="F:metal ion binding"/>
    <property type="evidence" value="ECO:0007669"/>
    <property type="project" value="UniProtKB-KW"/>
</dbReference>
<sequence>MQIAKEFASVLKAGDTVAMFGDLGAGKTAFVKGIAQALHVPGYVTSPTFTIVNEYRGDLPLYHFDMYRITDEDSLYQTGYFDYIESDGICAIEWCENIVDFLPAACYAVKIKPVGHQSAREITIEKTEKKQ</sequence>
<proteinExistence type="inferred from homology"/>
<comment type="subcellular location">
    <subcellularLocation>
        <location evidence="1">Cytoplasm</location>
    </subcellularLocation>
</comment>
<keyword evidence="6" id="KW-0479">Metal-binding</keyword>
<name>A0A644ZK84_9ZZZZ</name>
<comment type="similarity">
    <text evidence="2">Belongs to the TsaE family.</text>
</comment>
<keyword evidence="9" id="KW-0460">Magnesium</keyword>
<dbReference type="Pfam" id="PF02367">
    <property type="entry name" value="TsaE"/>
    <property type="match status" value="1"/>
</dbReference>
<gene>
    <name evidence="11" type="primary">tsaE_19</name>
    <name evidence="11" type="ORF">SDC9_86911</name>
</gene>
<dbReference type="GO" id="GO:0002949">
    <property type="term" value="P:tRNA threonylcarbamoyladenosine modification"/>
    <property type="evidence" value="ECO:0007669"/>
    <property type="project" value="InterPro"/>
</dbReference>
<evidence type="ECO:0000256" key="3">
    <source>
        <dbReference type="ARBA" id="ARBA00019010"/>
    </source>
</evidence>
<evidence type="ECO:0000313" key="11">
    <source>
        <dbReference type="EMBL" id="MPM40271.1"/>
    </source>
</evidence>
<dbReference type="NCBIfam" id="TIGR00150">
    <property type="entry name" value="T6A_YjeE"/>
    <property type="match status" value="1"/>
</dbReference>
<dbReference type="SUPFAM" id="SSF52540">
    <property type="entry name" value="P-loop containing nucleoside triphosphate hydrolases"/>
    <property type="match status" value="1"/>
</dbReference>
<evidence type="ECO:0000256" key="7">
    <source>
        <dbReference type="ARBA" id="ARBA00022741"/>
    </source>
</evidence>
<keyword evidence="5" id="KW-0819">tRNA processing</keyword>
<evidence type="ECO:0000256" key="9">
    <source>
        <dbReference type="ARBA" id="ARBA00022842"/>
    </source>
</evidence>
<organism evidence="11">
    <name type="scientific">bioreactor metagenome</name>
    <dbReference type="NCBI Taxonomy" id="1076179"/>
    <lineage>
        <taxon>unclassified sequences</taxon>
        <taxon>metagenomes</taxon>
        <taxon>ecological metagenomes</taxon>
    </lineage>
</organism>
<evidence type="ECO:0000256" key="4">
    <source>
        <dbReference type="ARBA" id="ARBA00022490"/>
    </source>
</evidence>